<evidence type="ECO:0000256" key="3">
    <source>
        <dbReference type="ARBA" id="ARBA00011881"/>
    </source>
</evidence>
<comment type="subunit">
    <text evidence="3">Homotetramer.</text>
</comment>
<dbReference type="Pfam" id="PF01212">
    <property type="entry name" value="Beta_elim_lyase"/>
    <property type="match status" value="1"/>
</dbReference>
<evidence type="ECO:0000256" key="4">
    <source>
        <dbReference type="ARBA" id="ARBA00022898"/>
    </source>
</evidence>
<evidence type="ECO:0000256" key="5">
    <source>
        <dbReference type="PIRNR" id="PIRNR038940"/>
    </source>
</evidence>
<dbReference type="AlphaFoldDB" id="A0A4R0P496"/>
<dbReference type="EMBL" id="SJST01000009">
    <property type="protein sequence ID" value="TCD11416.1"/>
    <property type="molecule type" value="Genomic_DNA"/>
</dbReference>
<dbReference type="Proteomes" id="UP000291301">
    <property type="component" value="Unassembled WGS sequence"/>
</dbReference>
<dbReference type="EC" id="4.1.2.48" evidence="5"/>
<keyword evidence="8" id="KW-1185">Reference proteome</keyword>
<comment type="catalytic activity">
    <reaction evidence="5">
        <text>L-allo-threonine = acetaldehyde + glycine</text>
        <dbReference type="Rhea" id="RHEA:26209"/>
        <dbReference type="ChEBI" id="CHEBI:15343"/>
        <dbReference type="ChEBI" id="CHEBI:57305"/>
        <dbReference type="ChEBI" id="CHEBI:58585"/>
        <dbReference type="EC" id="4.1.2.48"/>
    </reaction>
</comment>
<protein>
    <recommendedName>
        <fullName evidence="5">L-threonine aldolase</fullName>
        <ecNumber evidence="5">4.1.2.48</ecNumber>
    </recommendedName>
</protein>
<dbReference type="SUPFAM" id="SSF53383">
    <property type="entry name" value="PLP-dependent transferases"/>
    <property type="match status" value="1"/>
</dbReference>
<dbReference type="InterPro" id="IPR015424">
    <property type="entry name" value="PyrdxlP-dep_Trfase"/>
</dbReference>
<comment type="function">
    <text evidence="5">Catalyzes the cleavage of L-allo-threonine and L-threonine to glycine and acetaldehyde.</text>
</comment>
<dbReference type="InterPro" id="IPR015421">
    <property type="entry name" value="PyrdxlP-dep_Trfase_major"/>
</dbReference>
<dbReference type="Gene3D" id="3.40.640.10">
    <property type="entry name" value="Type I PLP-dependent aspartate aminotransferase-like (Major domain)"/>
    <property type="match status" value="1"/>
</dbReference>
<name>A0A4R0P496_9HYPH</name>
<dbReference type="PIRSF" id="PIRSF038940">
    <property type="entry name" value="Low_specificity_LTA"/>
    <property type="match status" value="1"/>
</dbReference>
<organism evidence="7 8">
    <name type="scientific">Oricola cellulosilytica</name>
    <dbReference type="NCBI Taxonomy" id="1429082"/>
    <lineage>
        <taxon>Bacteria</taxon>
        <taxon>Pseudomonadati</taxon>
        <taxon>Pseudomonadota</taxon>
        <taxon>Alphaproteobacteria</taxon>
        <taxon>Hyphomicrobiales</taxon>
        <taxon>Ahrensiaceae</taxon>
        <taxon>Oricola</taxon>
    </lineage>
</organism>
<evidence type="ECO:0000313" key="7">
    <source>
        <dbReference type="EMBL" id="TCD11416.1"/>
    </source>
</evidence>
<evidence type="ECO:0000256" key="1">
    <source>
        <dbReference type="ARBA" id="ARBA00001933"/>
    </source>
</evidence>
<dbReference type="InterPro" id="IPR015422">
    <property type="entry name" value="PyrdxlP-dep_Trfase_small"/>
</dbReference>
<dbReference type="GO" id="GO:0006567">
    <property type="term" value="P:L-threonine catabolic process"/>
    <property type="evidence" value="ECO:0007669"/>
    <property type="project" value="UniProtKB-UniRule"/>
</dbReference>
<accession>A0A4R0P496</accession>
<keyword evidence="4 5" id="KW-0663">Pyridoxal phosphate</keyword>
<dbReference type="GO" id="GO:0008732">
    <property type="term" value="F:L-allo-threonine aldolase activity"/>
    <property type="evidence" value="ECO:0007669"/>
    <property type="project" value="RHEA"/>
</dbReference>
<dbReference type="Gene3D" id="3.90.1150.10">
    <property type="entry name" value="Aspartate Aminotransferase, domain 1"/>
    <property type="match status" value="1"/>
</dbReference>
<reference evidence="7 8" key="1">
    <citation type="journal article" date="2015" name="Antonie Van Leeuwenhoek">
        <title>Oricola cellulosilytica gen. nov., sp. nov., a cellulose-degrading bacterium of the family Phyllobacteriaceae isolated from surface seashore water, and emended descriptions of Mesorhizobium loti and Phyllobacterium myrsinacearum.</title>
        <authorList>
            <person name="Hameed A."/>
            <person name="Shahina M."/>
            <person name="Lai W.A."/>
            <person name="Lin S.Y."/>
            <person name="Young L.S."/>
            <person name="Liu Y.C."/>
            <person name="Hsu Y.H."/>
            <person name="Young C.C."/>
        </authorList>
    </citation>
    <scope>NUCLEOTIDE SEQUENCE [LARGE SCALE GENOMIC DNA]</scope>
    <source>
        <strain evidence="7 8">KCTC 52183</strain>
    </source>
</reference>
<comment type="similarity">
    <text evidence="2 5">Belongs to the threonine aldolase family.</text>
</comment>
<dbReference type="PANTHER" id="PTHR48097:SF5">
    <property type="entry name" value="LOW SPECIFICITY L-THREONINE ALDOLASE"/>
    <property type="match status" value="1"/>
</dbReference>
<gene>
    <name evidence="7" type="ORF">E0D97_17080</name>
</gene>
<comment type="catalytic activity">
    <reaction evidence="5">
        <text>L-threonine = acetaldehyde + glycine</text>
        <dbReference type="Rhea" id="RHEA:19625"/>
        <dbReference type="ChEBI" id="CHEBI:15343"/>
        <dbReference type="ChEBI" id="CHEBI:57305"/>
        <dbReference type="ChEBI" id="CHEBI:57926"/>
        <dbReference type="EC" id="4.1.2.48"/>
    </reaction>
</comment>
<evidence type="ECO:0000313" key="8">
    <source>
        <dbReference type="Proteomes" id="UP000291301"/>
    </source>
</evidence>
<dbReference type="CDD" id="cd06502">
    <property type="entry name" value="TA_like"/>
    <property type="match status" value="1"/>
</dbReference>
<feature type="domain" description="Aromatic amino acid beta-eliminating lyase/threonine aldolase" evidence="6">
    <location>
        <begin position="3"/>
        <end position="277"/>
    </location>
</feature>
<proteinExistence type="inferred from homology"/>
<dbReference type="RefSeq" id="WP_131571419.1">
    <property type="nucleotide sequence ID" value="NZ_JAINFK010000008.1"/>
</dbReference>
<evidence type="ECO:0000256" key="2">
    <source>
        <dbReference type="ARBA" id="ARBA00006966"/>
    </source>
</evidence>
<sequence>MFFASDNWAGAHPRISDALRHHSRGFVPSYGSSDLDHLAEKRFAEIFEHEVAVFFLPTGTAANSLALAAVHRTGGVAFAHPDAHIREDEGGAPEFLTGGVRVRPVPGPDGKIDPEALRASIAPFSPGSVNMGRASAVSLTQATEIGTVYAPDRIREIAGVCREHNLPLHMDGARFANALASLKCTAADMTWRAGVDMVSFGGTKNGCWCAEALVFFDPAKAHDMPYLRKRSGQLFSKSRFVAAQFLAYFEDNLWLELAAHANEMAQKLAIAIQHSGSSKLAWSPEANEVFAVLPKTEFRRLQKEGVRLHEWLAPVGTPTEMSDDEVLVRLVTSYATEQEDVSRFAEFLARGNGVNCTSR</sequence>
<comment type="cofactor">
    <cofactor evidence="1 5">
        <name>pyridoxal 5'-phosphate</name>
        <dbReference type="ChEBI" id="CHEBI:597326"/>
    </cofactor>
</comment>
<evidence type="ECO:0000259" key="6">
    <source>
        <dbReference type="Pfam" id="PF01212"/>
    </source>
</evidence>
<dbReference type="InterPro" id="IPR026273">
    <property type="entry name" value="Low_specificity_L-TA_bact"/>
</dbReference>
<comment type="caution">
    <text evidence="7">The sequence shown here is derived from an EMBL/GenBank/DDBJ whole genome shotgun (WGS) entry which is preliminary data.</text>
</comment>
<dbReference type="InterPro" id="IPR001597">
    <property type="entry name" value="ArAA_b-elim_lyase/Thr_aldolase"/>
</dbReference>
<dbReference type="OrthoDB" id="9774495at2"/>
<dbReference type="PANTHER" id="PTHR48097">
    <property type="entry name" value="L-THREONINE ALDOLASE-RELATED"/>
    <property type="match status" value="1"/>
</dbReference>
<keyword evidence="5" id="KW-0456">Lyase</keyword>